<dbReference type="RefSeq" id="WP_274043667.1">
    <property type="nucleotide sequence ID" value="NZ_JANCPR020000002.1"/>
</dbReference>
<evidence type="ECO:0000259" key="5">
    <source>
        <dbReference type="PROSITE" id="PS50995"/>
    </source>
</evidence>
<dbReference type="InterPro" id="IPR036388">
    <property type="entry name" value="WH-like_DNA-bd_sf"/>
</dbReference>
<protein>
    <submittedName>
        <fullName evidence="6">MarR family transcriptional regulator</fullName>
    </submittedName>
</protein>
<keyword evidence="7" id="KW-1185">Reference proteome</keyword>
<sequence>MDDARVNLELIDSLFVLRDRIQGELKTLLRGLELTDAQADALWRLSGEKEMTARRLAERLHCDASSATSMIDRLEKQGLVHRVPHPTDRRVKVLQLTPEGCALRERLIRHAVEQSPFARLDSDSRLRLHALLREAAGEDPAGTRGDDGGHDAGEGKA</sequence>
<feature type="compositionally biased region" description="Basic and acidic residues" evidence="4">
    <location>
        <begin position="144"/>
        <end position="157"/>
    </location>
</feature>
<dbReference type="PANTHER" id="PTHR33164">
    <property type="entry name" value="TRANSCRIPTIONAL REGULATOR, MARR FAMILY"/>
    <property type="match status" value="1"/>
</dbReference>
<dbReference type="EMBL" id="JANCPR020000002">
    <property type="protein sequence ID" value="MDJ1130711.1"/>
    <property type="molecule type" value="Genomic_DNA"/>
</dbReference>
<organism evidence="6 7">
    <name type="scientific">Streptomyces iconiensis</name>
    <dbReference type="NCBI Taxonomy" id="1384038"/>
    <lineage>
        <taxon>Bacteria</taxon>
        <taxon>Bacillati</taxon>
        <taxon>Actinomycetota</taxon>
        <taxon>Actinomycetes</taxon>
        <taxon>Kitasatosporales</taxon>
        <taxon>Streptomycetaceae</taxon>
        <taxon>Streptomyces</taxon>
    </lineage>
</organism>
<dbReference type="SUPFAM" id="SSF46785">
    <property type="entry name" value="Winged helix' DNA-binding domain"/>
    <property type="match status" value="1"/>
</dbReference>
<proteinExistence type="predicted"/>
<dbReference type="PROSITE" id="PS01117">
    <property type="entry name" value="HTH_MARR_1"/>
    <property type="match status" value="1"/>
</dbReference>
<comment type="caution">
    <text evidence="6">The sequence shown here is derived from an EMBL/GenBank/DDBJ whole genome shotgun (WGS) entry which is preliminary data.</text>
</comment>
<gene>
    <name evidence="6" type="ORF">NMN56_001850</name>
</gene>
<reference evidence="6 7" key="1">
    <citation type="submission" date="2023-05" db="EMBL/GenBank/DDBJ databases">
        <title>Streptantibioticus silvisoli sp. nov., acidotolerant actinomycetes 1 from pine litter.</title>
        <authorList>
            <person name="Swiecimska M."/>
            <person name="Golinska P."/>
            <person name="Sangal V."/>
            <person name="Wachnowicz B."/>
            <person name="Goodfellow M."/>
        </authorList>
    </citation>
    <scope>NUCLEOTIDE SEQUENCE [LARGE SCALE GENOMIC DNA]</scope>
    <source>
        <strain evidence="6 7">DSM 42109</strain>
    </source>
</reference>
<evidence type="ECO:0000256" key="1">
    <source>
        <dbReference type="ARBA" id="ARBA00023015"/>
    </source>
</evidence>
<evidence type="ECO:0000256" key="4">
    <source>
        <dbReference type="SAM" id="MobiDB-lite"/>
    </source>
</evidence>
<evidence type="ECO:0000256" key="3">
    <source>
        <dbReference type="ARBA" id="ARBA00023163"/>
    </source>
</evidence>
<dbReference type="Proteomes" id="UP001214441">
    <property type="component" value="Unassembled WGS sequence"/>
</dbReference>
<dbReference type="InterPro" id="IPR000835">
    <property type="entry name" value="HTH_MarR-typ"/>
</dbReference>
<dbReference type="InterPro" id="IPR036390">
    <property type="entry name" value="WH_DNA-bd_sf"/>
</dbReference>
<name>A0ABT6ZNT0_9ACTN</name>
<keyword evidence="3" id="KW-0804">Transcription</keyword>
<dbReference type="PROSITE" id="PS50995">
    <property type="entry name" value="HTH_MARR_2"/>
    <property type="match status" value="1"/>
</dbReference>
<dbReference type="Pfam" id="PF01047">
    <property type="entry name" value="MarR"/>
    <property type="match status" value="1"/>
</dbReference>
<evidence type="ECO:0000313" key="7">
    <source>
        <dbReference type="Proteomes" id="UP001214441"/>
    </source>
</evidence>
<keyword evidence="2" id="KW-0238">DNA-binding</keyword>
<feature type="domain" description="HTH marR-type" evidence="5">
    <location>
        <begin position="7"/>
        <end position="137"/>
    </location>
</feature>
<dbReference type="InterPro" id="IPR039422">
    <property type="entry name" value="MarR/SlyA-like"/>
</dbReference>
<feature type="region of interest" description="Disordered" evidence="4">
    <location>
        <begin position="134"/>
        <end position="157"/>
    </location>
</feature>
<evidence type="ECO:0000256" key="2">
    <source>
        <dbReference type="ARBA" id="ARBA00023125"/>
    </source>
</evidence>
<dbReference type="PANTHER" id="PTHR33164:SF57">
    <property type="entry name" value="MARR-FAMILY TRANSCRIPTIONAL REGULATOR"/>
    <property type="match status" value="1"/>
</dbReference>
<dbReference type="InterPro" id="IPR023187">
    <property type="entry name" value="Tscrpt_reg_MarR-type_CS"/>
</dbReference>
<evidence type="ECO:0000313" key="6">
    <source>
        <dbReference type="EMBL" id="MDJ1130711.1"/>
    </source>
</evidence>
<dbReference type="PRINTS" id="PR00598">
    <property type="entry name" value="HTHMARR"/>
</dbReference>
<keyword evidence="1" id="KW-0805">Transcription regulation</keyword>
<dbReference type="SMART" id="SM00347">
    <property type="entry name" value="HTH_MARR"/>
    <property type="match status" value="1"/>
</dbReference>
<dbReference type="Gene3D" id="1.10.10.10">
    <property type="entry name" value="Winged helix-like DNA-binding domain superfamily/Winged helix DNA-binding domain"/>
    <property type="match status" value="1"/>
</dbReference>
<accession>A0ABT6ZNT0</accession>